<dbReference type="InterPro" id="IPR011961">
    <property type="entry name" value="RimM"/>
</dbReference>
<accession>A0A6L3T4C8</accession>
<evidence type="ECO:0000256" key="4">
    <source>
        <dbReference type="ARBA" id="ARBA00023186"/>
    </source>
</evidence>
<keyword evidence="10" id="KW-1185">Reference proteome</keyword>
<dbReference type="Gene3D" id="2.30.30.240">
    <property type="entry name" value="PRC-barrel domain"/>
    <property type="match status" value="1"/>
</dbReference>
<proteinExistence type="inferred from homology"/>
<dbReference type="Pfam" id="PF24986">
    <property type="entry name" value="PRC_RimM"/>
    <property type="match status" value="1"/>
</dbReference>
<dbReference type="NCBIfam" id="TIGR02273">
    <property type="entry name" value="16S_RimM"/>
    <property type="match status" value="1"/>
</dbReference>
<feature type="domain" description="Ribosome maturation factor RimM PRC barrel" evidence="8">
    <location>
        <begin position="163"/>
        <end position="230"/>
    </location>
</feature>
<dbReference type="GO" id="GO:0005737">
    <property type="term" value="C:cytoplasm"/>
    <property type="evidence" value="ECO:0007669"/>
    <property type="project" value="UniProtKB-SubCell"/>
</dbReference>
<evidence type="ECO:0000313" key="9">
    <source>
        <dbReference type="EMBL" id="KAB1080023.1"/>
    </source>
</evidence>
<dbReference type="HAMAP" id="MF_00014">
    <property type="entry name" value="Ribosome_mat_RimM"/>
    <property type="match status" value="1"/>
</dbReference>
<evidence type="ECO:0000256" key="6">
    <source>
        <dbReference type="SAM" id="MobiDB-lite"/>
    </source>
</evidence>
<dbReference type="EMBL" id="VZZK01000006">
    <property type="protein sequence ID" value="KAB1080023.1"/>
    <property type="molecule type" value="Genomic_DNA"/>
</dbReference>
<dbReference type="InterPro" id="IPR036976">
    <property type="entry name" value="RimM_N_sf"/>
</dbReference>
<dbReference type="Gene3D" id="2.40.30.60">
    <property type="entry name" value="RimM"/>
    <property type="match status" value="1"/>
</dbReference>
<comment type="domain">
    <text evidence="5">The PRC barrel domain binds ribosomal protein uS19.</text>
</comment>
<dbReference type="GO" id="GO:0043022">
    <property type="term" value="F:ribosome binding"/>
    <property type="evidence" value="ECO:0007669"/>
    <property type="project" value="InterPro"/>
</dbReference>
<dbReference type="GO" id="GO:0006364">
    <property type="term" value="P:rRNA processing"/>
    <property type="evidence" value="ECO:0007669"/>
    <property type="project" value="UniProtKB-UniRule"/>
</dbReference>
<keyword evidence="4 5" id="KW-0143">Chaperone</keyword>
<evidence type="ECO:0000256" key="1">
    <source>
        <dbReference type="ARBA" id="ARBA00022490"/>
    </source>
</evidence>
<evidence type="ECO:0000256" key="2">
    <source>
        <dbReference type="ARBA" id="ARBA00022517"/>
    </source>
</evidence>
<evidence type="ECO:0000259" key="8">
    <source>
        <dbReference type="Pfam" id="PF24986"/>
    </source>
</evidence>
<evidence type="ECO:0000259" key="7">
    <source>
        <dbReference type="Pfam" id="PF01782"/>
    </source>
</evidence>
<dbReference type="SUPFAM" id="SSF50346">
    <property type="entry name" value="PRC-barrel domain"/>
    <property type="match status" value="1"/>
</dbReference>
<reference evidence="9 10" key="1">
    <citation type="submission" date="2019-09" db="EMBL/GenBank/DDBJ databases">
        <title>YIM 48816 draft genome.</title>
        <authorList>
            <person name="Jiang L."/>
        </authorList>
    </citation>
    <scope>NUCLEOTIDE SEQUENCE [LARGE SCALE GENOMIC DNA]</scope>
    <source>
        <strain evidence="9 10">YIM 48816</strain>
    </source>
</reference>
<dbReference type="PANTHER" id="PTHR33692:SF1">
    <property type="entry name" value="RIBOSOME MATURATION FACTOR RIMM"/>
    <property type="match status" value="1"/>
</dbReference>
<comment type="caution">
    <text evidence="9">The sequence shown here is derived from an EMBL/GenBank/DDBJ whole genome shotgun (WGS) entry which is preliminary data.</text>
</comment>
<dbReference type="GO" id="GO:0042274">
    <property type="term" value="P:ribosomal small subunit biogenesis"/>
    <property type="evidence" value="ECO:0007669"/>
    <property type="project" value="UniProtKB-UniRule"/>
</dbReference>
<dbReference type="PANTHER" id="PTHR33692">
    <property type="entry name" value="RIBOSOME MATURATION FACTOR RIMM"/>
    <property type="match status" value="1"/>
</dbReference>
<comment type="similarity">
    <text evidence="5">Belongs to the RimM family.</text>
</comment>
<dbReference type="RefSeq" id="WP_150998910.1">
    <property type="nucleotide sequence ID" value="NZ_BPQY01000143.1"/>
</dbReference>
<feature type="domain" description="RimM N-terminal" evidence="7">
    <location>
        <begin position="67"/>
        <end position="148"/>
    </location>
</feature>
<dbReference type="AlphaFoldDB" id="A0A6L3T4C8"/>
<dbReference type="InterPro" id="IPR056792">
    <property type="entry name" value="PRC_RimM"/>
</dbReference>
<feature type="region of interest" description="Disordered" evidence="6">
    <location>
        <begin position="1"/>
        <end position="56"/>
    </location>
</feature>
<dbReference type="Pfam" id="PF01782">
    <property type="entry name" value="RimM"/>
    <property type="match status" value="1"/>
</dbReference>
<comment type="function">
    <text evidence="5">An accessory protein needed during the final step in the assembly of 30S ribosomal subunit, possibly for assembly of the head region. Essential for efficient processing of 16S rRNA. May be needed both before and after RbfA during the maturation of 16S rRNA. It has affinity for free ribosomal 30S subunits but not for 70S ribosomes.</text>
</comment>
<keyword evidence="1 5" id="KW-0963">Cytoplasm</keyword>
<keyword evidence="3 5" id="KW-0698">rRNA processing</keyword>
<dbReference type="InterPro" id="IPR011033">
    <property type="entry name" value="PRC_barrel-like_sf"/>
</dbReference>
<keyword evidence="2 5" id="KW-0690">Ribosome biogenesis</keyword>
<dbReference type="OrthoDB" id="9788191at2"/>
<protein>
    <recommendedName>
        <fullName evidence="5">Ribosome maturation factor RimM</fullName>
    </recommendedName>
</protein>
<evidence type="ECO:0000256" key="3">
    <source>
        <dbReference type="ARBA" id="ARBA00022552"/>
    </source>
</evidence>
<dbReference type="SUPFAM" id="SSF50447">
    <property type="entry name" value="Translation proteins"/>
    <property type="match status" value="1"/>
</dbReference>
<evidence type="ECO:0000256" key="5">
    <source>
        <dbReference type="HAMAP-Rule" id="MF_00014"/>
    </source>
</evidence>
<dbReference type="InterPro" id="IPR009000">
    <property type="entry name" value="Transl_B-barrel_sf"/>
</dbReference>
<sequence>MARRPGGHPPRQDGARLARPGRLSPAAETSARQDRSARQDGSAAAEPSAQPEGAGAMPVLPEDFVLMGEFGRAHGLNGEVRLKSYTADPVGIARYVPLLTRDGRSIEITDARPAPGSAPDLLVVRVKGVRNRDEAEALNRLALHVPRARLGEAAEEDEFFTADLVGLAVVDGAGTMLGTVTAVPNYGGGDLLEIRPEAGGPTALLPFTKAFVPGLDIPNRRIVVDPPEDLFAPPGPKPADAPG</sequence>
<comment type="subunit">
    <text evidence="5">Binds ribosomal protein uS19.</text>
</comment>
<name>A0A6L3T4C8_9HYPH</name>
<dbReference type="InterPro" id="IPR002676">
    <property type="entry name" value="RimM_N"/>
</dbReference>
<organism evidence="9 10">
    <name type="scientific">Methylobacterium soli</name>
    <dbReference type="NCBI Taxonomy" id="553447"/>
    <lineage>
        <taxon>Bacteria</taxon>
        <taxon>Pseudomonadati</taxon>
        <taxon>Pseudomonadota</taxon>
        <taxon>Alphaproteobacteria</taxon>
        <taxon>Hyphomicrobiales</taxon>
        <taxon>Methylobacteriaceae</taxon>
        <taxon>Methylobacterium</taxon>
    </lineage>
</organism>
<comment type="subcellular location">
    <subcellularLocation>
        <location evidence="5">Cytoplasm</location>
    </subcellularLocation>
</comment>
<gene>
    <name evidence="5 9" type="primary">rimM</name>
    <name evidence="9" type="ORF">F6X53_07230</name>
</gene>
<dbReference type="Proteomes" id="UP000474159">
    <property type="component" value="Unassembled WGS sequence"/>
</dbReference>
<dbReference type="GO" id="GO:0005840">
    <property type="term" value="C:ribosome"/>
    <property type="evidence" value="ECO:0007669"/>
    <property type="project" value="InterPro"/>
</dbReference>
<evidence type="ECO:0000313" key="10">
    <source>
        <dbReference type="Proteomes" id="UP000474159"/>
    </source>
</evidence>